<evidence type="ECO:0000313" key="1">
    <source>
        <dbReference type="EMBL" id="AOM84370.1"/>
    </source>
</evidence>
<dbReference type="AlphaFoldDB" id="A0A1D7QZI6"/>
<organism evidence="1 2">
    <name type="scientific">Salisediminibacterium beveridgei</name>
    <dbReference type="NCBI Taxonomy" id="632773"/>
    <lineage>
        <taxon>Bacteria</taxon>
        <taxon>Bacillati</taxon>
        <taxon>Bacillota</taxon>
        <taxon>Bacilli</taxon>
        <taxon>Bacillales</taxon>
        <taxon>Bacillaceae</taxon>
        <taxon>Salisediminibacterium</taxon>
    </lineage>
</organism>
<protein>
    <submittedName>
        <fullName evidence="1">Uncharacterized protein</fullName>
    </submittedName>
</protein>
<accession>A0A1D7QZI6</accession>
<dbReference type="KEGG" id="bbev:BBEV_3052"/>
<dbReference type="RefSeq" id="WP_069366256.1">
    <property type="nucleotide sequence ID" value="NZ_CP012502.1"/>
</dbReference>
<evidence type="ECO:0000313" key="2">
    <source>
        <dbReference type="Proteomes" id="UP000094463"/>
    </source>
</evidence>
<dbReference type="STRING" id="632773.BBEV_3052"/>
<dbReference type="EMBL" id="CP012502">
    <property type="protein sequence ID" value="AOM84370.1"/>
    <property type="molecule type" value="Genomic_DNA"/>
</dbReference>
<name>A0A1D7QZI6_9BACI</name>
<dbReference type="Proteomes" id="UP000094463">
    <property type="component" value="Chromosome"/>
</dbReference>
<gene>
    <name evidence="1" type="ORF">BBEV_3052</name>
</gene>
<reference evidence="1 2" key="1">
    <citation type="submission" date="2015-08" db="EMBL/GenBank/DDBJ databases">
        <title>The complete genome sequence of Bacillus beveridgei MLTeJB.</title>
        <authorList>
            <person name="Hanson T.E."/>
            <person name="Mesa C."/>
            <person name="Basesman S.M."/>
            <person name="Oremland R.S."/>
        </authorList>
    </citation>
    <scope>NUCLEOTIDE SEQUENCE [LARGE SCALE GENOMIC DNA]</scope>
    <source>
        <strain evidence="1 2">MLTeJB</strain>
    </source>
</reference>
<sequence length="80" mass="9391">MTIRDIAITYDICEREGLKEEMNTYHLNPNIPLKKQLRIFARKDVAPLVVVVMWEDGKQVKIEHTFPEYECHCDERSGKG</sequence>
<keyword evidence="2" id="KW-1185">Reference proteome</keyword>
<proteinExistence type="predicted"/>